<accession>A0A543I2P8</accession>
<protein>
    <submittedName>
        <fullName evidence="1">Uncharacterized protein</fullName>
    </submittedName>
</protein>
<sequence>MNLVDDQQAPRTAVGEAKVITLCGSTRFEAEFAQVNQRLTMEGCVVISLGMFSLPDLPGYDWTADRRDLKGRLGGVHFQKIRMADEVYIVDPGGYLGESTRREIAYAESLGKPVRYLSRDRLAEAGDRPQA</sequence>
<dbReference type="Proteomes" id="UP000316747">
    <property type="component" value="Unassembled WGS sequence"/>
</dbReference>
<dbReference type="EMBL" id="VFPM01000001">
    <property type="protein sequence ID" value="TQM64837.1"/>
    <property type="molecule type" value="Genomic_DNA"/>
</dbReference>
<proteinExistence type="predicted"/>
<evidence type="ECO:0000313" key="1">
    <source>
        <dbReference type="EMBL" id="TQM64837.1"/>
    </source>
</evidence>
<organism evidence="1 2">
    <name type="scientific">Humibacillus xanthopallidus</name>
    <dbReference type="NCBI Taxonomy" id="412689"/>
    <lineage>
        <taxon>Bacteria</taxon>
        <taxon>Bacillati</taxon>
        <taxon>Actinomycetota</taxon>
        <taxon>Actinomycetes</taxon>
        <taxon>Micrococcales</taxon>
        <taxon>Intrasporangiaceae</taxon>
        <taxon>Humibacillus</taxon>
    </lineage>
</organism>
<comment type="caution">
    <text evidence="1">The sequence shown here is derived from an EMBL/GenBank/DDBJ whole genome shotgun (WGS) entry which is preliminary data.</text>
</comment>
<name>A0A543I2P8_9MICO</name>
<keyword evidence="2" id="KW-1185">Reference proteome</keyword>
<gene>
    <name evidence="1" type="ORF">FBY41_1218</name>
</gene>
<dbReference type="OrthoDB" id="9255658at2"/>
<dbReference type="AlphaFoldDB" id="A0A543I2P8"/>
<evidence type="ECO:0000313" key="2">
    <source>
        <dbReference type="Proteomes" id="UP000316747"/>
    </source>
</evidence>
<reference evidence="1 2" key="1">
    <citation type="submission" date="2019-06" db="EMBL/GenBank/DDBJ databases">
        <title>Genome sequencing of plant associated microbes to promote plant fitness in Sorghum bicolor and Oryza sativa.</title>
        <authorList>
            <person name="Coleman-Derr D."/>
        </authorList>
    </citation>
    <scope>NUCLEOTIDE SEQUENCE [LARGE SCALE GENOMIC DNA]</scope>
    <source>
        <strain evidence="1 2">KV-663</strain>
    </source>
</reference>